<dbReference type="Proteomes" id="UP001232063">
    <property type="component" value="Unassembled WGS sequence"/>
</dbReference>
<dbReference type="RefSeq" id="WP_314514207.1">
    <property type="nucleotide sequence ID" value="NZ_JASJOU010000008.1"/>
</dbReference>
<sequence length="372" mass="42210">MSTEEIAQINSLVFENSEPINLNLDRLAHAFLYSTAELEDYDRLDLLLKRFDKYNLIKDTILVPHNLSGIFDIYDQRERFEADMSLKYAVIGSIHKEILSIKESLTGHIDLQEFLAVPTQQNSFQDANSISTSDALKDALPQTISILGHAQTKEAEDFWASLSTSLYHQLSYIKKAELTGKQFLSWSFAEMGEHRLNARIRKSMYCFILDGKLTRTSFENNLYTAYGSENIAQGIQDMALSDPSGSGMSFASLVSCFPYTPFDPSEWEANKYIDVNVPMPGKIKYFNRVRIPKGLQASQPAIAKEVWDQPTLAQSKFELNMGNVMFQIEMTNEGIERFLENMEQVNKKEPPLKPGDITALASGLREQNRRNG</sequence>
<proteinExistence type="predicted"/>
<accession>A0AAE3R8V7</accession>
<protein>
    <submittedName>
        <fullName evidence="2">Uncharacterized protein</fullName>
    </submittedName>
</protein>
<gene>
    <name evidence="2" type="ORF">QNI22_23180</name>
</gene>
<name>A0AAE3R8V7_9BACT</name>
<reference evidence="2" key="1">
    <citation type="submission" date="2023-05" db="EMBL/GenBank/DDBJ databases">
        <authorList>
            <person name="Zhang X."/>
        </authorList>
    </citation>
    <scope>NUCLEOTIDE SEQUENCE</scope>
    <source>
        <strain evidence="2">BD1B2-1</strain>
    </source>
</reference>
<comment type="caution">
    <text evidence="2">The sequence shown here is derived from an EMBL/GenBank/DDBJ whole genome shotgun (WGS) entry which is preliminary data.</text>
</comment>
<dbReference type="AlphaFoldDB" id="A0AAE3R8V7"/>
<feature type="region of interest" description="Disordered" evidence="1">
    <location>
        <begin position="347"/>
        <end position="372"/>
    </location>
</feature>
<evidence type="ECO:0000313" key="3">
    <source>
        <dbReference type="Proteomes" id="UP001232063"/>
    </source>
</evidence>
<dbReference type="EMBL" id="JASJOU010000008">
    <property type="protein sequence ID" value="MDJ1503590.1"/>
    <property type="molecule type" value="Genomic_DNA"/>
</dbReference>
<keyword evidence="3" id="KW-1185">Reference proteome</keyword>
<organism evidence="2 3">
    <name type="scientific">Xanthocytophaga agilis</name>
    <dbReference type="NCBI Taxonomy" id="3048010"/>
    <lineage>
        <taxon>Bacteria</taxon>
        <taxon>Pseudomonadati</taxon>
        <taxon>Bacteroidota</taxon>
        <taxon>Cytophagia</taxon>
        <taxon>Cytophagales</taxon>
        <taxon>Rhodocytophagaceae</taxon>
        <taxon>Xanthocytophaga</taxon>
    </lineage>
</organism>
<evidence type="ECO:0000256" key="1">
    <source>
        <dbReference type="SAM" id="MobiDB-lite"/>
    </source>
</evidence>
<evidence type="ECO:0000313" key="2">
    <source>
        <dbReference type="EMBL" id="MDJ1503590.1"/>
    </source>
</evidence>